<organism evidence="2 3">
    <name type="scientific">Coccidioides posadasii RMSCC 3488</name>
    <dbReference type="NCBI Taxonomy" id="454284"/>
    <lineage>
        <taxon>Eukaryota</taxon>
        <taxon>Fungi</taxon>
        <taxon>Dikarya</taxon>
        <taxon>Ascomycota</taxon>
        <taxon>Pezizomycotina</taxon>
        <taxon>Eurotiomycetes</taxon>
        <taxon>Eurotiomycetidae</taxon>
        <taxon>Onygenales</taxon>
        <taxon>Onygenaceae</taxon>
        <taxon>Coccidioides</taxon>
    </lineage>
</organism>
<feature type="transmembrane region" description="Helical" evidence="1">
    <location>
        <begin position="190"/>
        <end position="214"/>
    </location>
</feature>
<evidence type="ECO:0000313" key="3">
    <source>
        <dbReference type="Proteomes" id="UP000054567"/>
    </source>
</evidence>
<dbReference type="PANTHER" id="PTHR12265:SF36">
    <property type="entry name" value="P450, PUTATIVE (EUROFUNG)-RELATED"/>
    <property type="match status" value="1"/>
</dbReference>
<dbReference type="SUPFAM" id="SSF53474">
    <property type="entry name" value="alpha/beta-Hydrolases"/>
    <property type="match status" value="1"/>
</dbReference>
<evidence type="ECO:0000256" key="1">
    <source>
        <dbReference type="SAM" id="Phobius"/>
    </source>
</evidence>
<keyword evidence="1" id="KW-0472">Membrane</keyword>
<evidence type="ECO:0008006" key="4">
    <source>
        <dbReference type="Google" id="ProtNLM"/>
    </source>
</evidence>
<name>A0A0J6FDC2_COCPO</name>
<reference evidence="3" key="2">
    <citation type="journal article" date="2009" name="Genome Res.">
        <title>Comparative genomic analyses of the human fungal pathogens Coccidioides and their relatives.</title>
        <authorList>
            <person name="Sharpton T.J."/>
            <person name="Stajich J.E."/>
            <person name="Rounsley S.D."/>
            <person name="Gardner M.J."/>
            <person name="Wortman J.R."/>
            <person name="Jordar V.S."/>
            <person name="Maiti R."/>
            <person name="Kodira C.D."/>
            <person name="Neafsey D.E."/>
            <person name="Zeng Q."/>
            <person name="Hung C.-Y."/>
            <person name="McMahan C."/>
            <person name="Muszewska A."/>
            <person name="Grynberg M."/>
            <person name="Mandel M.A."/>
            <person name="Kellner E.M."/>
            <person name="Barker B.M."/>
            <person name="Galgiani J.N."/>
            <person name="Orbach M.J."/>
            <person name="Kirkland T.N."/>
            <person name="Cole G.T."/>
            <person name="Henn M.R."/>
            <person name="Birren B.W."/>
            <person name="Taylor J.W."/>
        </authorList>
    </citation>
    <scope>NUCLEOTIDE SEQUENCE [LARGE SCALE GENOMIC DNA]</scope>
    <source>
        <strain evidence="3">RMSCC 3488</strain>
    </source>
</reference>
<evidence type="ECO:0000313" key="2">
    <source>
        <dbReference type="EMBL" id="KMM67280.1"/>
    </source>
</evidence>
<dbReference type="Pfam" id="PF05705">
    <property type="entry name" value="DUF829"/>
    <property type="match status" value="1"/>
</dbReference>
<dbReference type="AlphaFoldDB" id="A0A0J6FDC2"/>
<dbReference type="OrthoDB" id="77878at2759"/>
<dbReference type="Proteomes" id="UP000054567">
    <property type="component" value="Unassembled WGS sequence"/>
</dbReference>
<reference evidence="3" key="3">
    <citation type="journal article" date="2010" name="Genome Res.">
        <title>Population genomic sequencing of Coccidioides fungi reveals recent hybridization and transposon control.</title>
        <authorList>
            <person name="Neafsey D.E."/>
            <person name="Barker B.M."/>
            <person name="Sharpton T.J."/>
            <person name="Stajich J.E."/>
            <person name="Park D.J."/>
            <person name="Whiston E."/>
            <person name="Hung C.-Y."/>
            <person name="McMahan C."/>
            <person name="White J."/>
            <person name="Sykes S."/>
            <person name="Heiman D."/>
            <person name="Young S."/>
            <person name="Zeng Q."/>
            <person name="Abouelleil A."/>
            <person name="Aftuck L."/>
            <person name="Bessette D."/>
            <person name="Brown A."/>
            <person name="FitzGerald M."/>
            <person name="Lui A."/>
            <person name="Macdonald J.P."/>
            <person name="Priest M."/>
            <person name="Orbach M.J."/>
            <person name="Galgiani J.N."/>
            <person name="Kirkland T.N."/>
            <person name="Cole G.T."/>
            <person name="Birren B.W."/>
            <person name="Henn M.R."/>
            <person name="Taylor J.W."/>
            <person name="Rounsley S.D."/>
        </authorList>
    </citation>
    <scope>NUCLEOTIDE SEQUENCE [LARGE SCALE GENOMIC DNA]</scope>
    <source>
        <strain evidence="3">RMSCC 3488</strain>
    </source>
</reference>
<sequence length="303" mass="34006">MNSEDSELVHTHAKMASSIEQIVPPIFSTMAQIGPGVYIRDFPQTLEKRDKSPTIVLFFWMNATHRPAGKYIAQYTQIAPTARMISIFTSASDFFIRNSDVAQKRRIAPVLNAILSTGGSGIGTDSTGEHLYIHTFSNGGSTTLRHLAASYRATTGKPLPVKALLIDSAPGKTSISKAVQALSYSFPKFFLWRALLSATVWTWLLVLTTLGKLLRKKHPSFLLREGLNDSKLIDGGAERCYVYSKEDELIHWRDVEEHAEDARAKGWNVSREMFEKSPHVSHMRTDPQRYWRIVGRLLKIAMG</sequence>
<dbReference type="EMBL" id="DS268110">
    <property type="protein sequence ID" value="KMM67280.1"/>
    <property type="molecule type" value="Genomic_DNA"/>
</dbReference>
<reference evidence="2 3" key="1">
    <citation type="submission" date="2007-06" db="EMBL/GenBank/DDBJ databases">
        <title>The Genome Sequence of Coccidioides posadasii RMSCC_3488.</title>
        <authorList>
            <consortium name="Coccidioides Genome Resources Consortium"/>
            <consortium name="The Broad Institute Genome Sequencing Platform"/>
            <person name="Henn M.R."/>
            <person name="Sykes S."/>
            <person name="Young S."/>
            <person name="Jaffe D."/>
            <person name="Berlin A."/>
            <person name="Alvarez P."/>
            <person name="Butler J."/>
            <person name="Gnerre S."/>
            <person name="Grabherr M."/>
            <person name="Mauceli E."/>
            <person name="Brockman W."/>
            <person name="Kodira C."/>
            <person name="Alvarado L."/>
            <person name="Zeng Q."/>
            <person name="Crawford M."/>
            <person name="Antoine C."/>
            <person name="Devon K."/>
            <person name="Galgiani J."/>
            <person name="Orsborn K."/>
            <person name="Lewis M.L."/>
            <person name="Nusbaum C."/>
            <person name="Galagan J."/>
            <person name="Birren B."/>
        </authorList>
    </citation>
    <scope>NUCLEOTIDE SEQUENCE [LARGE SCALE GENOMIC DNA]</scope>
    <source>
        <strain evidence="2 3">RMSCC 3488</strain>
    </source>
</reference>
<accession>A0A0J6FDC2</accession>
<keyword evidence="1" id="KW-0812">Transmembrane</keyword>
<keyword evidence="1" id="KW-1133">Transmembrane helix</keyword>
<dbReference type="InterPro" id="IPR029058">
    <property type="entry name" value="AB_hydrolase_fold"/>
</dbReference>
<gene>
    <name evidence="2" type="ORF">CPAG_03615</name>
</gene>
<proteinExistence type="predicted"/>
<dbReference type="PANTHER" id="PTHR12265">
    <property type="entry name" value="TRANSMEMBRANE PROTEIN 53"/>
    <property type="match status" value="1"/>
</dbReference>
<dbReference type="InterPro" id="IPR008547">
    <property type="entry name" value="DUF829_TMEM53"/>
</dbReference>
<dbReference type="VEuPathDB" id="FungiDB:CPAG_03615"/>
<protein>
    <recommendedName>
        <fullName evidence="4">Indole-diterpene biosynthesis protein PaxU</fullName>
    </recommendedName>
</protein>